<dbReference type="RefSeq" id="WP_093310836.1">
    <property type="nucleotide sequence ID" value="NZ_FNYH01000009.1"/>
</dbReference>
<dbReference type="CDD" id="cd08963">
    <property type="entry name" value="L-asparaginase_I"/>
    <property type="match status" value="1"/>
</dbReference>
<dbReference type="InterPro" id="IPR036152">
    <property type="entry name" value="Asp/glu_Ase-like_sf"/>
</dbReference>
<dbReference type="Proteomes" id="UP000242999">
    <property type="component" value="Unassembled WGS sequence"/>
</dbReference>
<dbReference type="Pfam" id="PF17763">
    <property type="entry name" value="Asparaginase_C"/>
    <property type="match status" value="1"/>
</dbReference>
<dbReference type="SUPFAM" id="SSF53774">
    <property type="entry name" value="Glutaminase/Asparaginase"/>
    <property type="match status" value="1"/>
</dbReference>
<evidence type="ECO:0000313" key="6">
    <source>
        <dbReference type="Proteomes" id="UP000242999"/>
    </source>
</evidence>
<organism evidence="5 6">
    <name type="scientific">Allopseudospirillum japonicum</name>
    <dbReference type="NCBI Taxonomy" id="64971"/>
    <lineage>
        <taxon>Bacteria</taxon>
        <taxon>Pseudomonadati</taxon>
        <taxon>Pseudomonadota</taxon>
        <taxon>Gammaproteobacteria</taxon>
        <taxon>Oceanospirillales</taxon>
        <taxon>Oceanospirillaceae</taxon>
        <taxon>Allopseudospirillum</taxon>
    </lineage>
</organism>
<dbReference type="SMART" id="SM00870">
    <property type="entry name" value="Asparaginase"/>
    <property type="match status" value="1"/>
</dbReference>
<feature type="binding site" evidence="2">
    <location>
        <position position="57"/>
    </location>
    <ligand>
        <name>substrate</name>
    </ligand>
</feature>
<evidence type="ECO:0000313" key="5">
    <source>
        <dbReference type="EMBL" id="SEI76434.1"/>
    </source>
</evidence>
<proteinExistence type="predicted"/>
<dbReference type="InterPro" id="IPR040919">
    <property type="entry name" value="Asparaginase_C"/>
</dbReference>
<dbReference type="EMBL" id="FNYH01000009">
    <property type="protein sequence ID" value="SEI76434.1"/>
    <property type="molecule type" value="Genomic_DNA"/>
</dbReference>
<dbReference type="GO" id="GO:0004067">
    <property type="term" value="F:asparaginase activity"/>
    <property type="evidence" value="ECO:0007669"/>
    <property type="project" value="UniProtKB-UniRule"/>
</dbReference>
<dbReference type="OrthoDB" id="9788068at2"/>
<feature type="domain" description="L-asparaginase N-terminal" evidence="3">
    <location>
        <begin position="4"/>
        <end position="190"/>
    </location>
</feature>
<dbReference type="PROSITE" id="PS51732">
    <property type="entry name" value="ASN_GLN_ASE_3"/>
    <property type="match status" value="1"/>
</dbReference>
<feature type="binding site" evidence="2">
    <location>
        <begin position="88"/>
        <end position="89"/>
    </location>
    <ligand>
        <name>substrate</name>
    </ligand>
</feature>
<dbReference type="InterPro" id="IPR027473">
    <property type="entry name" value="L-asparaginase_C"/>
</dbReference>
<dbReference type="PIRSF" id="PIRSF001220">
    <property type="entry name" value="L-ASNase_gatD"/>
    <property type="match status" value="1"/>
</dbReference>
<dbReference type="InterPro" id="IPR006034">
    <property type="entry name" value="Asparaginase/glutaminase-like"/>
</dbReference>
<dbReference type="Gene3D" id="3.40.50.1170">
    <property type="entry name" value="L-asparaginase, N-terminal domain"/>
    <property type="match status" value="1"/>
</dbReference>
<evidence type="ECO:0000256" key="2">
    <source>
        <dbReference type="PIRSR" id="PIRSR001220-2"/>
    </source>
</evidence>
<dbReference type="STRING" id="64971.SAMN05421831_109125"/>
<accession>A0A1H6TE31</accession>
<evidence type="ECO:0000256" key="1">
    <source>
        <dbReference type="PIRSR" id="PIRSR001220-1"/>
    </source>
</evidence>
<feature type="domain" description="Asparaginase/glutaminase C-terminal" evidence="4">
    <location>
        <begin position="211"/>
        <end position="321"/>
    </location>
</feature>
<feature type="active site" description="O-isoaspartyl threonine intermediate" evidence="1">
    <location>
        <position position="12"/>
    </location>
</feature>
<keyword evidence="6" id="KW-1185">Reference proteome</keyword>
<protein>
    <submittedName>
        <fullName evidence="5">L-asparaginase</fullName>
    </submittedName>
</protein>
<name>A0A1H6TE31_9GAMM</name>
<dbReference type="PIRSF" id="PIRSF500176">
    <property type="entry name" value="L_ASNase"/>
    <property type="match status" value="1"/>
</dbReference>
<dbReference type="Pfam" id="PF00710">
    <property type="entry name" value="Asparaginase"/>
    <property type="match status" value="1"/>
</dbReference>
<dbReference type="InterPro" id="IPR027474">
    <property type="entry name" value="L-asparaginase_N"/>
</dbReference>
<dbReference type="AlphaFoldDB" id="A0A1H6TE31"/>
<evidence type="ECO:0000259" key="3">
    <source>
        <dbReference type="Pfam" id="PF00710"/>
    </source>
</evidence>
<gene>
    <name evidence="5" type="ORF">SAMN05421831_109125</name>
</gene>
<dbReference type="InterPro" id="IPR037152">
    <property type="entry name" value="L-asparaginase_N_sf"/>
</dbReference>
<dbReference type="SFLD" id="SFLDS00057">
    <property type="entry name" value="Glutaminase/Asparaginase"/>
    <property type="match status" value="1"/>
</dbReference>
<sequence length="335" mass="36542">MISVLVIYMGGTLGMQADAQGHLVPQPLGNRFWKALPKDLMTSLDIHLHEYSQPIDSASLHPEAWFSLAHLIREYASQYQAFVVIQGTDTLAYTGSALAFLLQGLGKPVIVTGSQQPLETRGTDALANLTHALRWAAHNQSMCEVGLAFGGKLLRACASTKVSARQHDAFASPNVPLLGEVLAGERYVFYAERAWRPQTILIPACDYQQAQVVRLSVFPGMRATWLQKALEDVDAGVLELYGSGNGPCDAEILSVLVQAQQAGKWLLARSQTWYEGLTGCPQYATGKAWQDAGVLMPAQMTVEAALTKLHWVLAYYPTDREKQAQALASVLCGEI</sequence>
<dbReference type="InterPro" id="IPR041725">
    <property type="entry name" value="L-asparaginase_I"/>
</dbReference>
<reference evidence="6" key="1">
    <citation type="submission" date="2016-10" db="EMBL/GenBank/DDBJ databases">
        <authorList>
            <person name="Varghese N."/>
            <person name="Submissions S."/>
        </authorList>
    </citation>
    <scope>NUCLEOTIDE SEQUENCE [LARGE SCALE GENOMIC DNA]</scope>
    <source>
        <strain evidence="6">DSM 7165</strain>
    </source>
</reference>
<dbReference type="Gene3D" id="3.40.50.40">
    <property type="match status" value="1"/>
</dbReference>
<dbReference type="PANTHER" id="PTHR11707">
    <property type="entry name" value="L-ASPARAGINASE"/>
    <property type="match status" value="1"/>
</dbReference>
<dbReference type="PANTHER" id="PTHR11707:SF28">
    <property type="entry name" value="60 KDA LYSOPHOSPHOLIPASE"/>
    <property type="match status" value="1"/>
</dbReference>
<evidence type="ECO:0000259" key="4">
    <source>
        <dbReference type="Pfam" id="PF17763"/>
    </source>
</evidence>